<dbReference type="AlphaFoldDB" id="A0A562Y7J1"/>
<evidence type="ECO:0000313" key="2">
    <source>
        <dbReference type="Proteomes" id="UP000295814"/>
    </source>
</evidence>
<reference evidence="1 2" key="1">
    <citation type="submission" date="2019-03" db="EMBL/GenBank/DDBJ databases">
        <authorList>
            <person name="Zhong Y.L."/>
        </authorList>
    </citation>
    <scope>NUCLEOTIDE SEQUENCE [LARGE SCALE GENOMIC DNA]</scope>
    <source>
        <strain evidence="1 2">W255</strain>
    </source>
</reference>
<proteinExistence type="predicted"/>
<organism evidence="1 2">
    <name type="scientific">Seonamhaeicola sediminis</name>
    <dbReference type="NCBI Taxonomy" id="2528206"/>
    <lineage>
        <taxon>Bacteria</taxon>
        <taxon>Pseudomonadati</taxon>
        <taxon>Bacteroidota</taxon>
        <taxon>Flavobacteriia</taxon>
        <taxon>Flavobacteriales</taxon>
        <taxon>Flavobacteriaceae</taxon>
    </lineage>
</organism>
<dbReference type="Proteomes" id="UP000295814">
    <property type="component" value="Unassembled WGS sequence"/>
</dbReference>
<accession>A0A562Y7J1</accession>
<sequence>MSKRKLNIRRQEFKDKILVILENEIDEKTKAKINSCNSKNEIRKVICELTEYHSQLRENGIKSIYPSSKKKKPNLKGAEFDRTINSVKAIYTPMGNKR</sequence>
<dbReference type="RefSeq" id="WP_133357620.1">
    <property type="nucleotide sequence ID" value="NZ_SMZJ02000024.1"/>
</dbReference>
<gene>
    <name evidence="1" type="ORF">E1J38_014850</name>
</gene>
<evidence type="ECO:0000313" key="1">
    <source>
        <dbReference type="EMBL" id="TWO30333.1"/>
    </source>
</evidence>
<reference evidence="1 2" key="2">
    <citation type="submission" date="2019-07" db="EMBL/GenBank/DDBJ databases">
        <title>Seonamhaeicola sp. W255 draft genome.</title>
        <authorList>
            <person name="Zhang X.-Y."/>
            <person name="Zhang R."/>
            <person name="Zhong Y.-L."/>
            <person name="Du Z.-J."/>
        </authorList>
    </citation>
    <scope>NUCLEOTIDE SEQUENCE [LARGE SCALE GENOMIC DNA]</scope>
    <source>
        <strain evidence="1 2">W255</strain>
    </source>
</reference>
<comment type="caution">
    <text evidence="1">The sequence shown here is derived from an EMBL/GenBank/DDBJ whole genome shotgun (WGS) entry which is preliminary data.</text>
</comment>
<name>A0A562Y7J1_9FLAO</name>
<protein>
    <submittedName>
        <fullName evidence="1">Uncharacterized protein</fullName>
    </submittedName>
</protein>
<keyword evidence="2" id="KW-1185">Reference proteome</keyword>
<dbReference type="EMBL" id="SMZJ02000024">
    <property type="protein sequence ID" value="TWO30333.1"/>
    <property type="molecule type" value="Genomic_DNA"/>
</dbReference>